<keyword evidence="4" id="KW-1185">Reference proteome</keyword>
<feature type="compositionally biased region" description="Gly residues" evidence="1">
    <location>
        <begin position="215"/>
        <end position="230"/>
    </location>
</feature>
<protein>
    <submittedName>
        <fullName evidence="3">Uncharacterized protein</fullName>
    </submittedName>
</protein>
<evidence type="ECO:0000256" key="1">
    <source>
        <dbReference type="SAM" id="MobiDB-lite"/>
    </source>
</evidence>
<evidence type="ECO:0000313" key="3">
    <source>
        <dbReference type="EMBL" id="WNO04824.1"/>
    </source>
</evidence>
<reference evidence="3 4" key="1">
    <citation type="submission" date="2023-08" db="EMBL/GenBank/DDBJ databases">
        <title>Rhodoferax potami sp. nov. and Rhodoferax mekongensis sp. nov., isolated from the Mekong River in Thailand.</title>
        <authorList>
            <person name="Kitikhun S."/>
            <person name="Charoenyingcharoen P."/>
            <person name="Siriarchawattana P."/>
            <person name="Likhitrattanapisal S."/>
            <person name="Nilsakha T."/>
            <person name="Chanpet A."/>
            <person name="Rattanawaree P."/>
            <person name="Ingsriswang S."/>
        </authorList>
    </citation>
    <scope>NUCLEOTIDE SEQUENCE [LARGE SCALE GENOMIC DNA]</scope>
    <source>
        <strain evidence="3 4">TBRC 17307</strain>
    </source>
</reference>
<proteinExistence type="predicted"/>
<keyword evidence="2" id="KW-0732">Signal</keyword>
<name>A0ABZ0AZB2_9BURK</name>
<feature type="chain" id="PRO_5046488162" evidence="2">
    <location>
        <begin position="31"/>
        <end position="230"/>
    </location>
</feature>
<evidence type="ECO:0000313" key="4">
    <source>
        <dbReference type="Proteomes" id="UP001302257"/>
    </source>
</evidence>
<sequence length="230" mass="22706">MVPTLKAARRVLVAGMTAWGMLAPWQMLHAQTSSTTTTATKSTAANTKLVAEYTPWAGSKANATALITSLQTGSTVTLTGSGTTSSTSFTPSTGKLGNGEVNIALSLAKASLAQQGITNPTPAQLSAALNGGVVTSPTSTTSLAGVLTQRQSGSGWGEIAHSLGIKLGAVVSASKTDKSKAGASREDHAGHHAGKTGHDTGRDENAGSNRSTSGSGHGGGHGGGGGGSKK</sequence>
<feature type="region of interest" description="Disordered" evidence="1">
    <location>
        <begin position="176"/>
        <end position="230"/>
    </location>
</feature>
<evidence type="ECO:0000256" key="2">
    <source>
        <dbReference type="SAM" id="SignalP"/>
    </source>
</evidence>
<dbReference type="RefSeq" id="WP_313867647.1">
    <property type="nucleotide sequence ID" value="NZ_CP132507.1"/>
</dbReference>
<gene>
    <name evidence="3" type="ORF">RAN89_18340</name>
</gene>
<dbReference type="Proteomes" id="UP001302257">
    <property type="component" value="Chromosome"/>
</dbReference>
<dbReference type="EMBL" id="CP132507">
    <property type="protein sequence ID" value="WNO04824.1"/>
    <property type="molecule type" value="Genomic_DNA"/>
</dbReference>
<feature type="signal peptide" evidence="2">
    <location>
        <begin position="1"/>
        <end position="30"/>
    </location>
</feature>
<feature type="compositionally biased region" description="Basic and acidic residues" evidence="1">
    <location>
        <begin position="176"/>
        <end position="205"/>
    </location>
</feature>
<accession>A0ABZ0AZB2</accession>
<organism evidence="3 4">
    <name type="scientific">Rhodoferax mekongensis</name>
    <dbReference type="NCBI Taxonomy" id="3068341"/>
    <lineage>
        <taxon>Bacteria</taxon>
        <taxon>Pseudomonadati</taxon>
        <taxon>Pseudomonadota</taxon>
        <taxon>Betaproteobacteria</taxon>
        <taxon>Burkholderiales</taxon>
        <taxon>Comamonadaceae</taxon>
        <taxon>Rhodoferax</taxon>
    </lineage>
</organism>